<feature type="domain" description="4Fe-4S ferredoxin-type" evidence="7">
    <location>
        <begin position="22"/>
        <end position="51"/>
    </location>
</feature>
<dbReference type="GO" id="GO:0051536">
    <property type="term" value="F:iron-sulfur cluster binding"/>
    <property type="evidence" value="ECO:0007669"/>
    <property type="project" value="UniProtKB-KW"/>
</dbReference>
<dbReference type="GO" id="GO:0016491">
    <property type="term" value="F:oxidoreductase activity"/>
    <property type="evidence" value="ECO:0007669"/>
    <property type="project" value="UniProtKB-KW"/>
</dbReference>
<evidence type="ECO:0000256" key="2">
    <source>
        <dbReference type="ARBA" id="ARBA00022643"/>
    </source>
</evidence>
<dbReference type="PROSITE" id="PS51379">
    <property type="entry name" value="4FE4S_FER_2"/>
    <property type="match status" value="2"/>
</dbReference>
<keyword evidence="4" id="KW-0560">Oxidoreductase</keyword>
<accession>A0A445MUV0</accession>
<evidence type="ECO:0000256" key="6">
    <source>
        <dbReference type="ARBA" id="ARBA00023014"/>
    </source>
</evidence>
<dbReference type="PROSITE" id="PS00198">
    <property type="entry name" value="4FE4S_FER_1"/>
    <property type="match status" value="1"/>
</dbReference>
<keyword evidence="2" id="KW-0288">FMN</keyword>
<dbReference type="AlphaFoldDB" id="A0A445MUV0"/>
<dbReference type="Pfam" id="PF00881">
    <property type="entry name" value="Nitroreductase"/>
    <property type="match status" value="1"/>
</dbReference>
<dbReference type="EMBL" id="OJIN01000087">
    <property type="protein sequence ID" value="SPD73277.1"/>
    <property type="molecule type" value="Genomic_DNA"/>
</dbReference>
<dbReference type="InterPro" id="IPR017900">
    <property type="entry name" value="4Fe4S_Fe_S_CS"/>
</dbReference>
<keyword evidence="5" id="KW-0408">Iron</keyword>
<keyword evidence="1" id="KW-0285">Flavoprotein</keyword>
<dbReference type="PANTHER" id="PTHR23026:SF90">
    <property type="entry name" value="IODOTYROSINE DEIODINASE 1"/>
    <property type="match status" value="1"/>
</dbReference>
<feature type="domain" description="4Fe-4S ferredoxin-type" evidence="7">
    <location>
        <begin position="52"/>
        <end position="81"/>
    </location>
</feature>
<protein>
    <submittedName>
        <fullName evidence="8">Putative Nitroreductase</fullName>
    </submittedName>
</protein>
<evidence type="ECO:0000259" key="7">
    <source>
        <dbReference type="PROSITE" id="PS51379"/>
    </source>
</evidence>
<reference evidence="8" key="1">
    <citation type="submission" date="2018-01" db="EMBL/GenBank/DDBJ databases">
        <authorList>
            <person name="Regsiter A."/>
            <person name="William W."/>
        </authorList>
    </citation>
    <scope>NUCLEOTIDE SEQUENCE</scope>
    <source>
        <strain evidence="8">TRIP AH-1</strain>
    </source>
</reference>
<gene>
    <name evidence="8" type="ORF">PITCH_A1770014</name>
</gene>
<keyword evidence="6" id="KW-0411">Iron-sulfur</keyword>
<dbReference type="InterPro" id="IPR029479">
    <property type="entry name" value="Nitroreductase"/>
</dbReference>
<dbReference type="InterPro" id="IPR000415">
    <property type="entry name" value="Nitroreductase-like"/>
</dbReference>
<dbReference type="InterPro" id="IPR017896">
    <property type="entry name" value="4Fe4S_Fe-S-bd"/>
</dbReference>
<dbReference type="Gene3D" id="3.30.70.20">
    <property type="match status" value="1"/>
</dbReference>
<evidence type="ECO:0000256" key="4">
    <source>
        <dbReference type="ARBA" id="ARBA00023002"/>
    </source>
</evidence>
<dbReference type="CDD" id="cd02143">
    <property type="entry name" value="nitroreductase_FeS-like"/>
    <property type="match status" value="1"/>
</dbReference>
<dbReference type="Pfam" id="PF13187">
    <property type="entry name" value="Fer4_9"/>
    <property type="match status" value="1"/>
</dbReference>
<evidence type="ECO:0000256" key="5">
    <source>
        <dbReference type="ARBA" id="ARBA00023004"/>
    </source>
</evidence>
<organism evidence="8">
    <name type="scientific">uncultured Desulfobacterium sp</name>
    <dbReference type="NCBI Taxonomy" id="201089"/>
    <lineage>
        <taxon>Bacteria</taxon>
        <taxon>Pseudomonadati</taxon>
        <taxon>Thermodesulfobacteriota</taxon>
        <taxon>Desulfobacteria</taxon>
        <taxon>Desulfobacterales</taxon>
        <taxon>Desulfobacteriaceae</taxon>
        <taxon>Desulfobacterium</taxon>
        <taxon>environmental samples</taxon>
    </lineage>
</organism>
<dbReference type="SUPFAM" id="SSF54862">
    <property type="entry name" value="4Fe-4S ferredoxins"/>
    <property type="match status" value="1"/>
</dbReference>
<name>A0A445MUV0_9BACT</name>
<dbReference type="InterPro" id="IPR050627">
    <property type="entry name" value="Nitroreductase/BluB"/>
</dbReference>
<dbReference type="PANTHER" id="PTHR23026">
    <property type="entry name" value="NADPH NITROREDUCTASE"/>
    <property type="match status" value="1"/>
</dbReference>
<evidence type="ECO:0000256" key="1">
    <source>
        <dbReference type="ARBA" id="ARBA00022630"/>
    </source>
</evidence>
<evidence type="ECO:0000256" key="3">
    <source>
        <dbReference type="ARBA" id="ARBA00022723"/>
    </source>
</evidence>
<sequence length="309" mass="35011">MKENKQFLERIKREVLYGRDIATPRVNTEDCKGCGQCVRVCVARVFELRENKSFVRYGENCFACGQCWAACPEKAVIQDEVVTAADQIPGPMPAVSPDILRMLIRERRSTRLFTDKPVTKEELLQIIEAGRYTPSATNRQNVRYIVLSDKETVSQLRSLVEEFLERTFKAVQNKVMAPFLKMRMGSSGLDALRYYAVGYQLAQDNKEKEAYFPLPFGTAVIIVHAESDDYFGPFNCSTALSNCSLMAHSMGLGSCFLGFVQIGANADKNIKNWLKIPKGNSCQGAMVIGHPSLKYHRLVERRRPEIEWM</sequence>
<dbReference type="SUPFAM" id="SSF55469">
    <property type="entry name" value="FMN-dependent nitroreductase-like"/>
    <property type="match status" value="1"/>
</dbReference>
<dbReference type="GO" id="GO:0046872">
    <property type="term" value="F:metal ion binding"/>
    <property type="evidence" value="ECO:0007669"/>
    <property type="project" value="UniProtKB-KW"/>
</dbReference>
<proteinExistence type="predicted"/>
<keyword evidence="3" id="KW-0479">Metal-binding</keyword>
<evidence type="ECO:0000313" key="8">
    <source>
        <dbReference type="EMBL" id="SPD73277.1"/>
    </source>
</evidence>
<dbReference type="Gene3D" id="3.40.109.10">
    <property type="entry name" value="NADH Oxidase"/>
    <property type="match status" value="1"/>
</dbReference>